<keyword evidence="3" id="KW-0964">Secreted</keyword>
<dbReference type="GO" id="GO:0007600">
    <property type="term" value="P:sensory perception"/>
    <property type="evidence" value="ECO:0007669"/>
    <property type="project" value="TreeGrafter"/>
</dbReference>
<sequence length="253" mass="28820">MKTLTVPVRSRWTLLLSAYLTLTASADCGEDCAYCSQQMPLQLIKIHSIECVVECEEHLNAGSSWSLCKRFMLNADNTPEGNRASTEMEHLDTQQHPVDKKYGGFMKRYGGFMKRYGGFMKKTAELYGLEPEDVDHGRAILTNHDVEMLGNQVESDGEREEAALTDVLNSKGEAQSLKVMGKRYGGFMKRGQLYDLESGVKAQQKRYGGFMRRVGRPQWWQESKRYGGFLKRSQEEDENSSEIEKRYGGFMGY</sequence>
<comment type="similarity">
    <text evidence="2">Belongs to the opioid neuropeptide precursor family.</text>
</comment>
<dbReference type="PRINTS" id="PR01028">
    <property type="entry name" value="OPIOIDPRCRSR"/>
</dbReference>
<keyword evidence="8" id="KW-0527">Neuropeptide</keyword>
<evidence type="ECO:0000256" key="7">
    <source>
        <dbReference type="ARBA" id="ARBA00023205"/>
    </source>
</evidence>
<reference evidence="10" key="2">
    <citation type="submission" date="2025-09" db="UniProtKB">
        <authorList>
            <consortium name="Ensembl"/>
        </authorList>
    </citation>
    <scope>IDENTIFICATION</scope>
</reference>
<feature type="signal peptide" evidence="9">
    <location>
        <begin position="1"/>
        <end position="28"/>
    </location>
</feature>
<organism evidence="10 11">
    <name type="scientific">Cyprinus carpio carpio</name>
    <dbReference type="NCBI Taxonomy" id="630221"/>
    <lineage>
        <taxon>Eukaryota</taxon>
        <taxon>Metazoa</taxon>
        <taxon>Chordata</taxon>
        <taxon>Craniata</taxon>
        <taxon>Vertebrata</taxon>
        <taxon>Euteleostomi</taxon>
        <taxon>Actinopterygii</taxon>
        <taxon>Neopterygii</taxon>
        <taxon>Teleostei</taxon>
        <taxon>Ostariophysi</taxon>
        <taxon>Cypriniformes</taxon>
        <taxon>Cyprinidae</taxon>
        <taxon>Cyprininae</taxon>
        <taxon>Cyprinus</taxon>
    </lineage>
</organism>
<accession>A0A9J8BY31</accession>
<evidence type="ECO:0000313" key="11">
    <source>
        <dbReference type="Proteomes" id="UP001108240"/>
    </source>
</evidence>
<keyword evidence="6" id="KW-1015">Disulfide bond</keyword>
<evidence type="ECO:0000256" key="9">
    <source>
        <dbReference type="SAM" id="SignalP"/>
    </source>
</evidence>
<dbReference type="GO" id="GO:0007218">
    <property type="term" value="P:neuropeptide signaling pathway"/>
    <property type="evidence" value="ECO:0007669"/>
    <property type="project" value="UniProtKB-KW"/>
</dbReference>
<dbReference type="Ensembl" id="ENSCCRT00000205626.1">
    <property type="protein sequence ID" value="ENSCCRP00000162337.1"/>
    <property type="gene ID" value="ENSCCRG00000050330.2"/>
</dbReference>
<dbReference type="AlphaFoldDB" id="A0A9J8BY31"/>
<evidence type="ECO:0000256" key="1">
    <source>
        <dbReference type="ARBA" id="ARBA00004613"/>
    </source>
</evidence>
<evidence type="ECO:0000256" key="3">
    <source>
        <dbReference type="ARBA" id="ARBA00022525"/>
    </source>
</evidence>
<feature type="chain" id="PRO_5039929206" evidence="9">
    <location>
        <begin position="29"/>
        <end position="253"/>
    </location>
</feature>
<dbReference type="PANTHER" id="PTHR11438">
    <property type="entry name" value="PROENKEPHALIN"/>
    <property type="match status" value="1"/>
</dbReference>
<dbReference type="GO" id="GO:0043025">
    <property type="term" value="C:neuronal cell body"/>
    <property type="evidence" value="ECO:0007669"/>
    <property type="project" value="TreeGrafter"/>
</dbReference>
<comment type="subcellular location">
    <subcellularLocation>
        <location evidence="1">Secreted</location>
    </subcellularLocation>
</comment>
<dbReference type="GeneTree" id="ENSGT00950000183149"/>
<evidence type="ECO:0000256" key="2">
    <source>
        <dbReference type="ARBA" id="ARBA00008543"/>
    </source>
</evidence>
<evidence type="ECO:0000313" key="10">
    <source>
        <dbReference type="Ensembl" id="ENSCCRP00000162337.1"/>
    </source>
</evidence>
<protein>
    <submittedName>
        <fullName evidence="10">Proenkephalin b</fullName>
    </submittedName>
</protein>
<keyword evidence="9" id="KW-0732">Signal</keyword>
<keyword evidence="5" id="KW-0555">Opioid peptide</keyword>
<dbReference type="GO" id="GO:0030425">
    <property type="term" value="C:dendrite"/>
    <property type="evidence" value="ECO:0007669"/>
    <property type="project" value="TreeGrafter"/>
</dbReference>
<dbReference type="GO" id="GO:0031628">
    <property type="term" value="F:opioid receptor binding"/>
    <property type="evidence" value="ECO:0007669"/>
    <property type="project" value="TreeGrafter"/>
</dbReference>
<dbReference type="Proteomes" id="UP001108240">
    <property type="component" value="Unplaced"/>
</dbReference>
<evidence type="ECO:0000256" key="8">
    <source>
        <dbReference type="ARBA" id="ARBA00023320"/>
    </source>
</evidence>
<keyword evidence="4" id="KW-0165">Cleavage on pair of basic residues</keyword>
<keyword evidence="7" id="KW-0257">Endorphin</keyword>
<dbReference type="Pfam" id="PF01160">
    <property type="entry name" value="Opiods_neuropep"/>
    <property type="match status" value="1"/>
</dbReference>
<reference evidence="10" key="1">
    <citation type="submission" date="2025-08" db="UniProtKB">
        <authorList>
            <consortium name="Ensembl"/>
        </authorList>
    </citation>
    <scope>IDENTIFICATION</scope>
</reference>
<dbReference type="GO" id="GO:0005886">
    <property type="term" value="C:plasma membrane"/>
    <property type="evidence" value="ECO:0007669"/>
    <property type="project" value="TreeGrafter"/>
</dbReference>
<dbReference type="GO" id="GO:0007268">
    <property type="term" value="P:chemical synaptic transmission"/>
    <property type="evidence" value="ECO:0007669"/>
    <property type="project" value="TreeGrafter"/>
</dbReference>
<evidence type="ECO:0000256" key="6">
    <source>
        <dbReference type="ARBA" id="ARBA00023157"/>
    </source>
</evidence>
<dbReference type="GO" id="GO:0005576">
    <property type="term" value="C:extracellular region"/>
    <property type="evidence" value="ECO:0007669"/>
    <property type="project" value="UniProtKB-SubCell"/>
</dbReference>
<dbReference type="GO" id="GO:0043679">
    <property type="term" value="C:axon terminus"/>
    <property type="evidence" value="ECO:0007669"/>
    <property type="project" value="TreeGrafter"/>
</dbReference>
<name>A0A9J8BY31_CYPCA</name>
<dbReference type="PANTHER" id="PTHR11438:SF3">
    <property type="entry name" value="PROENKEPHALIN-A"/>
    <property type="match status" value="1"/>
</dbReference>
<evidence type="ECO:0000256" key="5">
    <source>
        <dbReference type="ARBA" id="ARBA00022901"/>
    </source>
</evidence>
<dbReference type="GO" id="GO:0001515">
    <property type="term" value="F:opioid peptide activity"/>
    <property type="evidence" value="ECO:0007669"/>
    <property type="project" value="UniProtKB-KW"/>
</dbReference>
<evidence type="ECO:0000256" key="4">
    <source>
        <dbReference type="ARBA" id="ARBA00022685"/>
    </source>
</evidence>
<proteinExistence type="inferred from homology"/>
<keyword evidence="11" id="KW-1185">Reference proteome</keyword>
<dbReference type="InterPro" id="IPR006024">
    <property type="entry name" value="Opioid_neupept"/>
</dbReference>